<keyword evidence="4" id="KW-1185">Reference proteome</keyword>
<organism evidence="3 4">
    <name type="scientific">Butyricimonas hominis</name>
    <dbReference type="NCBI Taxonomy" id="2763032"/>
    <lineage>
        <taxon>Bacteria</taxon>
        <taxon>Pseudomonadati</taxon>
        <taxon>Bacteroidota</taxon>
        <taxon>Bacteroidia</taxon>
        <taxon>Bacteroidales</taxon>
        <taxon>Odoribacteraceae</taxon>
        <taxon>Butyricimonas</taxon>
    </lineage>
</organism>
<dbReference type="InterPro" id="IPR017937">
    <property type="entry name" value="Thioredoxin_CS"/>
</dbReference>
<evidence type="ECO:0000259" key="2">
    <source>
        <dbReference type="PROSITE" id="PS51352"/>
    </source>
</evidence>
<keyword evidence="1" id="KW-0676">Redox-active center</keyword>
<dbReference type="PROSITE" id="PS00194">
    <property type="entry name" value="THIOREDOXIN_1"/>
    <property type="match status" value="1"/>
</dbReference>
<feature type="domain" description="Thioredoxin" evidence="2">
    <location>
        <begin position="11"/>
        <end position="134"/>
    </location>
</feature>
<sequence>MKTILVILLVLLGGVRAFGQGIVFFEGDFNAALEKAKQEGKMLFVDFYADWCGPCKRMAKDVFTLPAVGEYFNERFISVQVDTGEPANRPVVKQYKVKSLPTLAFFSAEGKLLSQSVGALAGDAFLKLAKVASGDEMSFEETYAKLKSSKNDLQLMQQVLAGAPAYVGTLEDMERAKWIARIEKLFKEYIDLKMGPELINAEDYRIINTFHQAEKPGDKLMEFMNKNMEAYLALGEGPAYYVMEYNNKMIENLARAGKEEYKKYLERIDGDMKLTYSVVPQKTMSARQRFTYLYDAEYQIFYKKDGEAYMKSMDAYLKELGDEARATDYGMAAQKVYVATGGKVPEDVILKTKEWTIKALQYMDVSLLDKINFLAMLGDTNKVLKEYEESKKCYNQAFMESMQITQEMTKAMIQMKIKQKLAELDLLKK</sequence>
<dbReference type="EMBL" id="JACOOH010000001">
    <property type="protein sequence ID" value="MBC5619682.1"/>
    <property type="molecule type" value="Genomic_DNA"/>
</dbReference>
<dbReference type="PANTHER" id="PTHR32234:SF0">
    <property type="entry name" value="THIOL:DISULFIDE INTERCHANGE PROTEIN DSBD"/>
    <property type="match status" value="1"/>
</dbReference>
<evidence type="ECO:0000313" key="4">
    <source>
        <dbReference type="Proteomes" id="UP000646484"/>
    </source>
</evidence>
<reference evidence="3 4" key="1">
    <citation type="submission" date="2020-08" db="EMBL/GenBank/DDBJ databases">
        <title>Genome public.</title>
        <authorList>
            <person name="Liu C."/>
            <person name="Sun Q."/>
        </authorList>
    </citation>
    <scope>NUCLEOTIDE SEQUENCE [LARGE SCALE GENOMIC DNA]</scope>
    <source>
        <strain evidence="3 4">NSJ-56</strain>
    </source>
</reference>
<dbReference type="PANTHER" id="PTHR32234">
    <property type="entry name" value="THIOL:DISULFIDE INTERCHANGE PROTEIN DSBD"/>
    <property type="match status" value="1"/>
</dbReference>
<dbReference type="PRINTS" id="PR00421">
    <property type="entry name" value="THIOREDOXIN"/>
</dbReference>
<protein>
    <submittedName>
        <fullName evidence="3">Thioredoxin family protein</fullName>
    </submittedName>
</protein>
<comment type="caution">
    <text evidence="3">The sequence shown here is derived from an EMBL/GenBank/DDBJ whole genome shotgun (WGS) entry which is preliminary data.</text>
</comment>
<name>A0ABR7CVH7_9BACT</name>
<evidence type="ECO:0000256" key="1">
    <source>
        <dbReference type="ARBA" id="ARBA00023284"/>
    </source>
</evidence>
<evidence type="ECO:0000313" key="3">
    <source>
        <dbReference type="EMBL" id="MBC5619682.1"/>
    </source>
</evidence>
<dbReference type="Proteomes" id="UP000646484">
    <property type="component" value="Unassembled WGS sequence"/>
</dbReference>
<dbReference type="InterPro" id="IPR036249">
    <property type="entry name" value="Thioredoxin-like_sf"/>
</dbReference>
<dbReference type="RefSeq" id="WP_186974606.1">
    <property type="nucleotide sequence ID" value="NZ_JACOOH010000001.1"/>
</dbReference>
<proteinExistence type="predicted"/>
<dbReference type="InterPro" id="IPR013766">
    <property type="entry name" value="Thioredoxin_domain"/>
</dbReference>
<dbReference type="SUPFAM" id="SSF52833">
    <property type="entry name" value="Thioredoxin-like"/>
    <property type="match status" value="1"/>
</dbReference>
<accession>A0ABR7CVH7</accession>
<dbReference type="Pfam" id="PF13899">
    <property type="entry name" value="Thioredoxin_7"/>
    <property type="match status" value="1"/>
</dbReference>
<dbReference type="PROSITE" id="PS51352">
    <property type="entry name" value="THIOREDOXIN_2"/>
    <property type="match status" value="1"/>
</dbReference>
<gene>
    <name evidence="3" type="ORF">H8S64_01065</name>
</gene>
<dbReference type="Gene3D" id="3.40.30.10">
    <property type="entry name" value="Glutaredoxin"/>
    <property type="match status" value="1"/>
</dbReference>